<dbReference type="EMBL" id="BMFT01000002">
    <property type="protein sequence ID" value="GGH31688.1"/>
    <property type="molecule type" value="Genomic_DNA"/>
</dbReference>
<proteinExistence type="predicted"/>
<accession>A0ABQ1YPF8</accession>
<keyword evidence="2" id="KW-1185">Reference proteome</keyword>
<evidence type="ECO:0000313" key="2">
    <source>
        <dbReference type="Proteomes" id="UP000659344"/>
    </source>
</evidence>
<sequence>MDEKWLIRALKWKLEGMSVLIDALPKSLCESVREVESTIVKGIHASAEEYLSKLDSEEKSRGLQSVTID</sequence>
<organism evidence="1 2">
    <name type="scientific">Paenibacillus segetis</name>
    <dbReference type="NCBI Taxonomy" id="1325360"/>
    <lineage>
        <taxon>Bacteria</taxon>
        <taxon>Bacillati</taxon>
        <taxon>Bacillota</taxon>
        <taxon>Bacilli</taxon>
        <taxon>Bacillales</taxon>
        <taxon>Paenibacillaceae</taxon>
        <taxon>Paenibacillus</taxon>
    </lineage>
</organism>
<dbReference type="RefSeq" id="WP_188541197.1">
    <property type="nucleotide sequence ID" value="NZ_BMFT01000002.1"/>
</dbReference>
<name>A0ABQ1YPF8_9BACL</name>
<protein>
    <submittedName>
        <fullName evidence="1">Uncharacterized protein</fullName>
    </submittedName>
</protein>
<reference evidence="2" key="1">
    <citation type="journal article" date="2019" name="Int. J. Syst. Evol. Microbiol.">
        <title>The Global Catalogue of Microorganisms (GCM) 10K type strain sequencing project: providing services to taxonomists for standard genome sequencing and annotation.</title>
        <authorList>
            <consortium name="The Broad Institute Genomics Platform"/>
            <consortium name="The Broad Institute Genome Sequencing Center for Infectious Disease"/>
            <person name="Wu L."/>
            <person name="Ma J."/>
        </authorList>
    </citation>
    <scope>NUCLEOTIDE SEQUENCE [LARGE SCALE GENOMIC DNA]</scope>
    <source>
        <strain evidence="2">CGMCC 1.12769</strain>
    </source>
</reference>
<dbReference type="Proteomes" id="UP000659344">
    <property type="component" value="Unassembled WGS sequence"/>
</dbReference>
<comment type="caution">
    <text evidence="1">The sequence shown here is derived from an EMBL/GenBank/DDBJ whole genome shotgun (WGS) entry which is preliminary data.</text>
</comment>
<evidence type="ECO:0000313" key="1">
    <source>
        <dbReference type="EMBL" id="GGH31688.1"/>
    </source>
</evidence>
<gene>
    <name evidence="1" type="ORF">GCM10008013_35580</name>
</gene>